<organism evidence="3 5">
    <name type="scientific">Eisenbergiella massiliensis</name>
    <dbReference type="NCBI Taxonomy" id="1720294"/>
    <lineage>
        <taxon>Bacteria</taxon>
        <taxon>Bacillati</taxon>
        <taxon>Bacillota</taxon>
        <taxon>Clostridia</taxon>
        <taxon>Lachnospirales</taxon>
        <taxon>Lachnospiraceae</taxon>
        <taxon>Eisenbergiella</taxon>
    </lineage>
</organism>
<proteinExistence type="predicted"/>
<feature type="transmembrane region" description="Helical" evidence="1">
    <location>
        <begin position="938"/>
        <end position="956"/>
    </location>
</feature>
<dbReference type="Proteomes" id="UP000261166">
    <property type="component" value="Unassembled WGS sequence"/>
</dbReference>
<dbReference type="Proteomes" id="UP000260812">
    <property type="component" value="Unassembled WGS sequence"/>
</dbReference>
<dbReference type="AlphaFoldDB" id="A0A3E3IQI7"/>
<feature type="transmembrane region" description="Helical" evidence="1">
    <location>
        <begin position="427"/>
        <end position="447"/>
    </location>
</feature>
<keyword evidence="1" id="KW-0472">Membrane</keyword>
<dbReference type="Gene3D" id="3.30.2090.10">
    <property type="entry name" value="Multidrug efflux transporter AcrB TolC docking domain, DN and DC subdomains"/>
    <property type="match status" value="2"/>
</dbReference>
<dbReference type="GO" id="GO:0042910">
    <property type="term" value="F:xenobiotic transmembrane transporter activity"/>
    <property type="evidence" value="ECO:0007669"/>
    <property type="project" value="TreeGrafter"/>
</dbReference>
<dbReference type="Gene3D" id="3.30.70.1430">
    <property type="entry name" value="Multidrug efflux transporter AcrB pore domain"/>
    <property type="match status" value="2"/>
</dbReference>
<evidence type="ECO:0000256" key="1">
    <source>
        <dbReference type="SAM" id="Phobius"/>
    </source>
</evidence>
<dbReference type="PANTHER" id="PTHR32063:SF0">
    <property type="entry name" value="SWARMING MOTILITY PROTEIN SWRC"/>
    <property type="match status" value="1"/>
</dbReference>
<dbReference type="GO" id="GO:0005886">
    <property type="term" value="C:plasma membrane"/>
    <property type="evidence" value="ECO:0007669"/>
    <property type="project" value="TreeGrafter"/>
</dbReference>
<dbReference type="Pfam" id="PF00873">
    <property type="entry name" value="ACR_tran"/>
    <property type="match status" value="1"/>
</dbReference>
<dbReference type="InterPro" id="IPR001036">
    <property type="entry name" value="Acrflvin-R"/>
</dbReference>
<dbReference type="SUPFAM" id="SSF82714">
    <property type="entry name" value="Multidrug efflux transporter AcrB TolC docking domain, DN and DC subdomains"/>
    <property type="match status" value="2"/>
</dbReference>
<feature type="transmembrane region" description="Helical" evidence="1">
    <location>
        <begin position="518"/>
        <end position="536"/>
    </location>
</feature>
<evidence type="ECO:0000313" key="5">
    <source>
        <dbReference type="Proteomes" id="UP000261166"/>
    </source>
</evidence>
<dbReference type="PRINTS" id="PR00702">
    <property type="entry name" value="ACRIFLAVINRP"/>
</dbReference>
<keyword evidence="1" id="KW-1133">Transmembrane helix</keyword>
<dbReference type="RefSeq" id="WP_025487379.1">
    <property type="nucleotide sequence ID" value="NZ_CALBAU010000406.1"/>
</dbReference>
<reference evidence="3 5" key="1">
    <citation type="submission" date="2018-08" db="EMBL/GenBank/DDBJ databases">
        <title>A genome reference for cultivated species of the human gut microbiota.</title>
        <authorList>
            <person name="Zou Y."/>
            <person name="Xue W."/>
            <person name="Luo G."/>
        </authorList>
    </citation>
    <scope>NUCLEOTIDE SEQUENCE [LARGE SCALE GENOMIC DNA]</scope>
    <source>
        <strain evidence="3 5">AF26-4BH</strain>
        <strain evidence="2">TF05-5AC</strain>
    </source>
</reference>
<evidence type="ECO:0000313" key="2">
    <source>
        <dbReference type="EMBL" id="RGE58866.1"/>
    </source>
</evidence>
<keyword evidence="4" id="KW-1185">Reference proteome</keyword>
<feature type="transmembrane region" description="Helical" evidence="1">
    <location>
        <begin position="356"/>
        <end position="376"/>
    </location>
</feature>
<dbReference type="InterPro" id="IPR027463">
    <property type="entry name" value="AcrB_DN_DC_subdom"/>
</dbReference>
<gene>
    <name evidence="3" type="ORF">DWY69_17090</name>
    <name evidence="2" type="ORF">DXC51_15810</name>
</gene>
<feature type="transmembrane region" description="Helical" evidence="1">
    <location>
        <begin position="327"/>
        <end position="349"/>
    </location>
</feature>
<feature type="transmembrane region" description="Helical" evidence="1">
    <location>
        <begin position="890"/>
        <end position="911"/>
    </location>
</feature>
<dbReference type="Gene3D" id="3.30.70.1440">
    <property type="entry name" value="Multidrug efflux transporter AcrB pore domain"/>
    <property type="match status" value="1"/>
</dbReference>
<dbReference type="EMBL" id="QVLV01000010">
    <property type="protein sequence ID" value="RGE58866.1"/>
    <property type="molecule type" value="Genomic_DNA"/>
</dbReference>
<protein>
    <submittedName>
        <fullName evidence="3">AcrB/AcrD/AcrF family protein</fullName>
    </submittedName>
</protein>
<accession>A0A3E3IQI7</accession>
<dbReference type="SUPFAM" id="SSF82866">
    <property type="entry name" value="Multidrug efflux transporter AcrB transmembrane domain"/>
    <property type="match status" value="2"/>
</dbReference>
<dbReference type="GeneID" id="97988293"/>
<feature type="transmembrane region" description="Helical" evidence="1">
    <location>
        <begin position="459"/>
        <end position="482"/>
    </location>
</feature>
<feature type="transmembrane region" description="Helical" evidence="1">
    <location>
        <begin position="12"/>
        <end position="32"/>
    </location>
</feature>
<keyword evidence="1" id="KW-0812">Transmembrane</keyword>
<evidence type="ECO:0000313" key="3">
    <source>
        <dbReference type="EMBL" id="RGE69365.1"/>
    </source>
</evidence>
<evidence type="ECO:0000313" key="4">
    <source>
        <dbReference type="Proteomes" id="UP000260812"/>
    </source>
</evidence>
<comment type="caution">
    <text evidence="3">The sequence shown here is derived from an EMBL/GenBank/DDBJ whole genome shotgun (WGS) entry which is preliminary data.</text>
</comment>
<sequence>MNLTKLALKRPVSVILIILSLAVFGLGSIPGFKMQLTPDMDMPMLIVMTTYPGADPESVDELVTKVVEDSGSTLSGIDSVTSQSSENLSMVMFTYEYGVDIDECYADLRTALDTASLQLPEDASSPVVIELNMSQSADMILSARAQGEQDLRKTLEDTFIPDLESITNVAQVDVSGGSQEYIRVLLKEDMLKQYGLNMAAVANYLSAADFTVPAGSVKQGSQDISVSAAMEFNTVQKLEQVPIITAAGSVVHLSDVAEVSMAQEKADSISKSDGMENISISIQKKQSASVVQVTQKIEKLIAEYSGKNPGIEISVEYNSSDIITSSLWSVGKTLIAGVLISMAVLFIFFGDFKASLIVGSSMPISLLATLILMSMMGYSMNIVTMGSLVIAIGMIVDNSIVVIESCFRARDTHEDYKEAALRGTKAVTMSIIASTITTIVVYLPLATVDDLAGQMFGQLGFTIVFAMLASLISAMTLVPLFYSLFKPTEKKEIPANRIVDKTTRVYRKILRKVLHRKLVVVGVTLALVAVAGLMLTQVNMELMPASDEGIVEVSASFRPGTTLEDKESAMEKLEALAKAEPDVASYSVSIESGSSASLRAYLKSDRELSTADVIEKWNRETRDYTGMELDIASGGSSMGSGMMSSSTTEIDLQGADMEILKKAARKAQEAMEQVDGVIKVTSSAQDTSTAAKLEIDPLMSMHYGMTPVQVAGSIRNILSGTDVLTVTKDGTEYEVKLEYPEGLYDSMNSLMDATLTNNQGIQVPVREIAQVVYTDAPQTIMKVDGKYQISLTAATTQEARFTAQKTLLQTVGALTLPAGVEVAEDMVTEIMNEEFGVLYQSILIAVFLVFLVMAMQFESPRFSFMVMMCIPFSLVGSVFLLYIAGITISMVSLMGFLMLAGIVVNNGILYVDTVNQLRQEIPLEDALIDAGAIRLRPILMTTLTTILSMLPMGLGIGRNSEMMQGMALVIIGGLVASTLLTLLLMPTIYLIIDKKKPKRLQAENKTQ</sequence>
<feature type="transmembrane region" description="Helical" evidence="1">
    <location>
        <begin position="837"/>
        <end position="855"/>
    </location>
</feature>
<dbReference type="OrthoDB" id="9757876at2"/>
<name>A0A3E3IQI7_9FIRM</name>
<dbReference type="EMBL" id="QVLU01000016">
    <property type="protein sequence ID" value="RGE69365.1"/>
    <property type="molecule type" value="Genomic_DNA"/>
</dbReference>
<dbReference type="PANTHER" id="PTHR32063">
    <property type="match status" value="1"/>
</dbReference>
<dbReference type="Gene3D" id="1.20.1640.10">
    <property type="entry name" value="Multidrug efflux transporter AcrB transmembrane domain"/>
    <property type="match status" value="2"/>
</dbReference>
<feature type="transmembrane region" description="Helical" evidence="1">
    <location>
        <begin position="862"/>
        <end position="884"/>
    </location>
</feature>
<dbReference type="SUPFAM" id="SSF82693">
    <property type="entry name" value="Multidrug efflux transporter AcrB pore domain, PN1, PN2, PC1 and PC2 subdomains"/>
    <property type="match status" value="2"/>
</dbReference>
<feature type="transmembrane region" description="Helical" evidence="1">
    <location>
        <begin position="382"/>
        <end position="407"/>
    </location>
</feature>
<feature type="transmembrane region" description="Helical" evidence="1">
    <location>
        <begin position="968"/>
        <end position="992"/>
    </location>
</feature>
<dbReference type="Gene3D" id="3.30.70.1320">
    <property type="entry name" value="Multidrug efflux transporter AcrB pore domain like"/>
    <property type="match status" value="1"/>
</dbReference>